<dbReference type="EMBL" id="CM047581">
    <property type="protein sequence ID" value="KAI9916436.1"/>
    <property type="molecule type" value="Genomic_DNA"/>
</dbReference>
<organism evidence="1 2">
    <name type="scientific">Peronosclerospora sorghi</name>
    <dbReference type="NCBI Taxonomy" id="230839"/>
    <lineage>
        <taxon>Eukaryota</taxon>
        <taxon>Sar</taxon>
        <taxon>Stramenopiles</taxon>
        <taxon>Oomycota</taxon>
        <taxon>Peronosporomycetes</taxon>
        <taxon>Peronosporales</taxon>
        <taxon>Peronosporaceae</taxon>
        <taxon>Peronosclerospora</taxon>
    </lineage>
</organism>
<sequence>MVANTEVKREASTSCLQSLAVEKDSAVCEAKFLRKNEENLHAELTTLRLDNTNLLKLMVSTRRVESAREERERREIDVKEVTCGAQAVDDEREKQAAVAEWTKIEEWHSQLNEQHGRLEEQKKALEEKPALLEKETMQLRDQLRKGAGVAASERVAALEVELRDAQREVQAFIVSRKTLIESVTSTRHWRKQARRIWGIINGQ</sequence>
<keyword evidence="2" id="KW-1185">Reference proteome</keyword>
<evidence type="ECO:0000313" key="1">
    <source>
        <dbReference type="EMBL" id="KAI9916436.1"/>
    </source>
</evidence>
<dbReference type="Proteomes" id="UP001163321">
    <property type="component" value="Chromosome 2"/>
</dbReference>
<evidence type="ECO:0000313" key="2">
    <source>
        <dbReference type="Proteomes" id="UP001163321"/>
    </source>
</evidence>
<proteinExistence type="predicted"/>
<name>A0ACC0WDR6_9STRA</name>
<reference evidence="1 2" key="1">
    <citation type="journal article" date="2022" name="bioRxiv">
        <title>The genome of the oomycete Peronosclerospora sorghi, a cosmopolitan pathogen of maize and sorghum, is inflated with dispersed pseudogenes.</title>
        <authorList>
            <person name="Fletcher K."/>
            <person name="Martin F."/>
            <person name="Isakeit T."/>
            <person name="Cavanaugh K."/>
            <person name="Magill C."/>
            <person name="Michelmore R."/>
        </authorList>
    </citation>
    <scope>NUCLEOTIDE SEQUENCE [LARGE SCALE GENOMIC DNA]</scope>
    <source>
        <strain evidence="1">P6</strain>
    </source>
</reference>
<protein>
    <submittedName>
        <fullName evidence="1">Uncharacterized protein</fullName>
    </submittedName>
</protein>
<comment type="caution">
    <text evidence="1">The sequence shown here is derived from an EMBL/GenBank/DDBJ whole genome shotgun (WGS) entry which is preliminary data.</text>
</comment>
<accession>A0ACC0WDR6</accession>
<gene>
    <name evidence="1" type="ORF">PsorP6_017854</name>
</gene>